<dbReference type="AlphaFoldDB" id="A0A1I7TR43"/>
<name>A0A1I7TR43_9PELO</name>
<dbReference type="Proteomes" id="UP000095282">
    <property type="component" value="Unplaced"/>
</dbReference>
<feature type="compositionally biased region" description="Polar residues" evidence="1">
    <location>
        <begin position="100"/>
        <end position="114"/>
    </location>
</feature>
<feature type="compositionally biased region" description="Basic and acidic residues" evidence="1">
    <location>
        <begin position="24"/>
        <end position="34"/>
    </location>
</feature>
<feature type="compositionally biased region" description="Gly residues" evidence="1">
    <location>
        <begin position="14"/>
        <end position="23"/>
    </location>
</feature>
<proteinExistence type="predicted"/>
<organism evidence="2 3">
    <name type="scientific">Caenorhabditis tropicalis</name>
    <dbReference type="NCBI Taxonomy" id="1561998"/>
    <lineage>
        <taxon>Eukaryota</taxon>
        <taxon>Metazoa</taxon>
        <taxon>Ecdysozoa</taxon>
        <taxon>Nematoda</taxon>
        <taxon>Chromadorea</taxon>
        <taxon>Rhabditida</taxon>
        <taxon>Rhabditina</taxon>
        <taxon>Rhabditomorpha</taxon>
        <taxon>Rhabditoidea</taxon>
        <taxon>Rhabditidae</taxon>
        <taxon>Peloderinae</taxon>
        <taxon>Caenorhabditis</taxon>
    </lineage>
</organism>
<reference evidence="3" key="1">
    <citation type="submission" date="2016-11" db="UniProtKB">
        <authorList>
            <consortium name="WormBaseParasite"/>
        </authorList>
    </citation>
    <scope>IDENTIFICATION</scope>
</reference>
<sequence>MEQNNRSLGDRFRGNGGGGGNRGGQRDEGRNRDDQDSDPQRSPQDGSPRQETLRQEGGRQEQNSRGNGGYRGRGGYNYPNRPAGYRRADGDEDEKERQYRNQNRTCYPDQSSDNRGGYVPRHQGNQYPQNQHTDKRREEEKKKKTIANIRRQLATMDKQDEAREKILKEKMEMEEAGRAVTLYLEEELWR</sequence>
<feature type="compositionally biased region" description="Gly residues" evidence="1">
    <location>
        <begin position="66"/>
        <end position="75"/>
    </location>
</feature>
<evidence type="ECO:0000256" key="1">
    <source>
        <dbReference type="SAM" id="MobiDB-lite"/>
    </source>
</evidence>
<accession>A0A1I7TR43</accession>
<feature type="region of interest" description="Disordered" evidence="1">
    <location>
        <begin position="1"/>
        <end position="144"/>
    </location>
</feature>
<evidence type="ECO:0000313" key="3">
    <source>
        <dbReference type="WBParaSite" id="Csp11.Scaffold629.g10935.t1"/>
    </source>
</evidence>
<protein>
    <submittedName>
        <fullName evidence="3">Cwf21 domain-containing protein</fullName>
    </submittedName>
</protein>
<dbReference type="WBParaSite" id="Csp11.Scaffold629.g10935.t1">
    <property type="protein sequence ID" value="Csp11.Scaffold629.g10935.t1"/>
    <property type="gene ID" value="Csp11.Scaffold629.g10935"/>
</dbReference>
<keyword evidence="2" id="KW-1185">Reference proteome</keyword>
<evidence type="ECO:0000313" key="2">
    <source>
        <dbReference type="Proteomes" id="UP000095282"/>
    </source>
</evidence>
<feature type="compositionally biased region" description="Basic and acidic residues" evidence="1">
    <location>
        <begin position="132"/>
        <end position="142"/>
    </location>
</feature>